<evidence type="ECO:0000313" key="2">
    <source>
        <dbReference type="EMBL" id="CNH94404.1"/>
    </source>
</evidence>
<dbReference type="Gene3D" id="2.60.40.3940">
    <property type="match status" value="1"/>
</dbReference>
<accession>A0A0T9Q3Z4</accession>
<protein>
    <submittedName>
        <fullName evidence="2">Bacteriophage tail fiber protein</fullName>
    </submittedName>
</protein>
<dbReference type="Proteomes" id="UP000044625">
    <property type="component" value="Unassembled WGS sequence"/>
</dbReference>
<feature type="region of interest" description="Disordered" evidence="1">
    <location>
        <begin position="1"/>
        <end position="22"/>
    </location>
</feature>
<evidence type="ECO:0000313" key="3">
    <source>
        <dbReference type="EMBL" id="CRY68505.1"/>
    </source>
</evidence>
<dbReference type="AlphaFoldDB" id="A0A0T9Q3Z4"/>
<evidence type="ECO:0000313" key="5">
    <source>
        <dbReference type="Proteomes" id="UP000045840"/>
    </source>
</evidence>
<dbReference type="STRING" id="1288385.ERS137968_03618"/>
<name>A0A0T9Q3Z4_9GAMM</name>
<evidence type="ECO:0000256" key="1">
    <source>
        <dbReference type="SAM" id="MobiDB-lite"/>
    </source>
</evidence>
<gene>
    <name evidence="2" type="ORF">ERS008529_02547</name>
    <name evidence="3" type="ORF">ERS137968_03618</name>
</gene>
<keyword evidence="4" id="KW-1185">Reference proteome</keyword>
<reference evidence="2" key="1">
    <citation type="submission" date="2015-03" db="EMBL/GenBank/DDBJ databases">
        <authorList>
            <person name="Murphy D."/>
        </authorList>
    </citation>
    <scope>NUCLEOTIDE SEQUENCE [LARGE SCALE GENOMIC DNA]</scope>
    <source>
        <strain evidence="2">A125KOH2</strain>
    </source>
</reference>
<evidence type="ECO:0000313" key="4">
    <source>
        <dbReference type="Proteomes" id="UP000044625"/>
    </source>
</evidence>
<sequence>MQKIGDIPNTRADSNGEFTDGNVAGGVPPTILPAEWFNTIQRELVEVVQVGGLVLDPNDDTQILAAMKKLFLQAGNNLSEIKAAGPTAIATVLVNLGLGDVSAPGKTAVIVNSGRNANGYWKKYNDNTIEMHGFASTRANGTGDVILPIPLPSEVQFDNVLLTAHYKTNTPSALRGIMVNDNATTTTSFSVLAMTSAGVDTGMNGFSWRLTHEVL</sequence>
<organism evidence="2 5">
    <name type="scientific">Yersinia pekkanenii</name>
    <dbReference type="NCBI Taxonomy" id="1288385"/>
    <lineage>
        <taxon>Bacteria</taxon>
        <taxon>Pseudomonadati</taxon>
        <taxon>Pseudomonadota</taxon>
        <taxon>Gammaproteobacteria</taxon>
        <taxon>Enterobacterales</taxon>
        <taxon>Yersiniaceae</taxon>
        <taxon>Yersinia</taxon>
    </lineage>
</organism>
<reference evidence="5" key="2">
    <citation type="submission" date="2015-03" db="EMBL/GenBank/DDBJ databases">
        <authorList>
            <consortium name="Pathogen Informatics"/>
        </authorList>
    </citation>
    <scope>NUCLEOTIDE SEQUENCE [LARGE SCALE GENOMIC DNA]</scope>
    <source>
        <strain evidence="5">A125KOH2</strain>
    </source>
</reference>
<reference evidence="3 4" key="3">
    <citation type="submission" date="2015-03" db="EMBL/GenBank/DDBJ databases">
        <authorList>
            <consortium name="Pathogen Informatics"/>
            <person name="Murphy D."/>
        </authorList>
    </citation>
    <scope>NUCLEOTIDE SEQUENCE [LARGE SCALE GENOMIC DNA]</scope>
    <source>
        <strain evidence="3">Type strain: CIP110230</strain>
        <strain evidence="4">type strain: CIP110230</strain>
    </source>
</reference>
<dbReference type="EMBL" id="CWJL01000022">
    <property type="protein sequence ID" value="CRY68505.1"/>
    <property type="molecule type" value="Genomic_DNA"/>
</dbReference>
<proteinExistence type="predicted"/>
<dbReference type="Proteomes" id="UP000045840">
    <property type="component" value="Unassembled WGS sequence"/>
</dbReference>
<dbReference type="EMBL" id="CQAZ01000021">
    <property type="protein sequence ID" value="CNH94404.1"/>
    <property type="molecule type" value="Genomic_DNA"/>
</dbReference>